<dbReference type="EMBL" id="VUMG01000001">
    <property type="protein sequence ID" value="MSS44840.1"/>
    <property type="molecule type" value="Genomic_DNA"/>
</dbReference>
<proteinExistence type="predicted"/>
<name>A0A7K0J4H5_9ACTN</name>
<dbReference type="Gene3D" id="1.10.10.1150">
    <property type="entry name" value="Coenzyme PQQ synthesis protein D (PqqD)"/>
    <property type="match status" value="1"/>
</dbReference>
<evidence type="ECO:0000313" key="2">
    <source>
        <dbReference type="Proteomes" id="UP000466104"/>
    </source>
</evidence>
<dbReference type="Proteomes" id="UP000466104">
    <property type="component" value="Unassembled WGS sequence"/>
</dbReference>
<dbReference type="RefSeq" id="WP_154561459.1">
    <property type="nucleotide sequence ID" value="NZ_VUMG01000001.1"/>
</dbReference>
<sequence>MRWMVNPHVAWADDNDAVAVATVPDTQVYRLESSGVLIWDALAQHPNATTREVIRSVASAAEVPADRIRDDVSDYLQHLRTLGIVIARE</sequence>
<accession>A0A7K0J4H5</accession>
<dbReference type="InterPro" id="IPR008792">
    <property type="entry name" value="PQQD"/>
</dbReference>
<dbReference type="AlphaFoldDB" id="A0A7K0J4H5"/>
<dbReference type="Pfam" id="PF05402">
    <property type="entry name" value="PqqD"/>
    <property type="match status" value="1"/>
</dbReference>
<dbReference type="InterPro" id="IPR041881">
    <property type="entry name" value="PqqD_sf"/>
</dbReference>
<gene>
    <name evidence="1" type="ORF">FYJ43_01960</name>
</gene>
<protein>
    <submittedName>
        <fullName evidence="1">PqqD family protein</fullName>
    </submittedName>
</protein>
<reference evidence="1 2" key="1">
    <citation type="submission" date="2019-08" db="EMBL/GenBank/DDBJ databases">
        <title>In-depth cultivation of the pig gut microbiome towards novel bacterial diversity and tailored functional studies.</title>
        <authorList>
            <person name="Wylensek D."/>
            <person name="Hitch T.C.A."/>
            <person name="Clavel T."/>
        </authorList>
    </citation>
    <scope>NUCLEOTIDE SEQUENCE [LARGE SCALE GENOMIC DNA]</scope>
    <source>
        <strain evidence="1 2">WCA-380-WT-3A</strain>
    </source>
</reference>
<comment type="caution">
    <text evidence="1">The sequence shown here is derived from an EMBL/GenBank/DDBJ whole genome shotgun (WGS) entry which is preliminary data.</text>
</comment>
<organism evidence="1 2">
    <name type="scientific">Cutibacterium porci</name>
    <dbReference type="NCBI Taxonomy" id="2605781"/>
    <lineage>
        <taxon>Bacteria</taxon>
        <taxon>Bacillati</taxon>
        <taxon>Actinomycetota</taxon>
        <taxon>Actinomycetes</taxon>
        <taxon>Propionibacteriales</taxon>
        <taxon>Propionibacteriaceae</taxon>
        <taxon>Cutibacterium</taxon>
    </lineage>
</organism>
<keyword evidence="2" id="KW-1185">Reference proteome</keyword>
<evidence type="ECO:0000313" key="1">
    <source>
        <dbReference type="EMBL" id="MSS44840.1"/>
    </source>
</evidence>